<protein>
    <submittedName>
        <fullName evidence="6">AraC-type DNA-binding protein</fullName>
    </submittedName>
</protein>
<dbReference type="InterPro" id="IPR020449">
    <property type="entry name" value="Tscrpt_reg_AraC-type_HTH"/>
</dbReference>
<accession>A0A1I2FL96</accession>
<name>A0A1I2FL96_9BACT</name>
<keyword evidence="3" id="KW-0804">Transcription</keyword>
<evidence type="ECO:0000256" key="2">
    <source>
        <dbReference type="ARBA" id="ARBA00023125"/>
    </source>
</evidence>
<evidence type="ECO:0000256" key="4">
    <source>
        <dbReference type="SAM" id="Phobius"/>
    </source>
</evidence>
<dbReference type="SUPFAM" id="SSF46689">
    <property type="entry name" value="Homeodomain-like"/>
    <property type="match status" value="1"/>
</dbReference>
<evidence type="ECO:0000259" key="5">
    <source>
        <dbReference type="PROSITE" id="PS01124"/>
    </source>
</evidence>
<proteinExistence type="predicted"/>
<dbReference type="PANTHER" id="PTHR43280">
    <property type="entry name" value="ARAC-FAMILY TRANSCRIPTIONAL REGULATOR"/>
    <property type="match status" value="1"/>
</dbReference>
<dbReference type="Pfam" id="PF12833">
    <property type="entry name" value="HTH_18"/>
    <property type="match status" value="1"/>
</dbReference>
<evidence type="ECO:0000313" key="7">
    <source>
        <dbReference type="Proteomes" id="UP000198964"/>
    </source>
</evidence>
<feature type="transmembrane region" description="Helical" evidence="4">
    <location>
        <begin position="195"/>
        <end position="213"/>
    </location>
</feature>
<feature type="domain" description="HTH araC/xylS-type" evidence="5">
    <location>
        <begin position="275"/>
        <end position="379"/>
    </location>
</feature>
<dbReference type="PRINTS" id="PR00032">
    <property type="entry name" value="HTHARAC"/>
</dbReference>
<evidence type="ECO:0000313" key="6">
    <source>
        <dbReference type="EMBL" id="SFF05286.1"/>
    </source>
</evidence>
<dbReference type="GO" id="GO:0043565">
    <property type="term" value="F:sequence-specific DNA binding"/>
    <property type="evidence" value="ECO:0007669"/>
    <property type="project" value="InterPro"/>
</dbReference>
<keyword evidence="4" id="KW-1133">Transmembrane helix</keyword>
<keyword evidence="1" id="KW-0805">Transcription regulation</keyword>
<dbReference type="InterPro" id="IPR018060">
    <property type="entry name" value="HTH_AraC"/>
</dbReference>
<dbReference type="Proteomes" id="UP000198964">
    <property type="component" value="Unassembled WGS sequence"/>
</dbReference>
<keyword evidence="4" id="KW-0812">Transmembrane</keyword>
<feature type="transmembrane region" description="Helical" evidence="4">
    <location>
        <begin position="96"/>
        <end position="118"/>
    </location>
</feature>
<dbReference type="RefSeq" id="WP_093919158.1">
    <property type="nucleotide sequence ID" value="NZ_FONW01000002.1"/>
</dbReference>
<feature type="transmembrane region" description="Helical" evidence="4">
    <location>
        <begin position="37"/>
        <end position="59"/>
    </location>
</feature>
<evidence type="ECO:0000256" key="3">
    <source>
        <dbReference type="ARBA" id="ARBA00023163"/>
    </source>
</evidence>
<keyword evidence="7" id="KW-1185">Reference proteome</keyword>
<organism evidence="6 7">
    <name type="scientific">Sunxiuqinia elliptica</name>
    <dbReference type="NCBI Taxonomy" id="655355"/>
    <lineage>
        <taxon>Bacteria</taxon>
        <taxon>Pseudomonadati</taxon>
        <taxon>Bacteroidota</taxon>
        <taxon>Bacteroidia</taxon>
        <taxon>Marinilabiliales</taxon>
        <taxon>Prolixibacteraceae</taxon>
        <taxon>Sunxiuqinia</taxon>
    </lineage>
</organism>
<feature type="transmembrane region" description="Helical" evidence="4">
    <location>
        <begin position="65"/>
        <end position="84"/>
    </location>
</feature>
<dbReference type="AlphaFoldDB" id="A0A1I2FL96"/>
<dbReference type="Gene3D" id="1.10.10.60">
    <property type="entry name" value="Homeodomain-like"/>
    <property type="match status" value="2"/>
</dbReference>
<keyword evidence="2 6" id="KW-0238">DNA-binding</keyword>
<dbReference type="InterPro" id="IPR009057">
    <property type="entry name" value="Homeodomain-like_sf"/>
</dbReference>
<dbReference type="PANTHER" id="PTHR43280:SF29">
    <property type="entry name" value="ARAC-FAMILY TRANSCRIPTIONAL REGULATOR"/>
    <property type="match status" value="1"/>
</dbReference>
<feature type="transmembrane region" description="Helical" evidence="4">
    <location>
        <begin position="144"/>
        <end position="166"/>
    </location>
</feature>
<dbReference type="EMBL" id="FONW01000002">
    <property type="protein sequence ID" value="SFF05286.1"/>
    <property type="molecule type" value="Genomic_DNA"/>
</dbReference>
<feature type="transmembrane region" description="Helical" evidence="4">
    <location>
        <begin position="6"/>
        <end position="25"/>
    </location>
</feature>
<evidence type="ECO:0000256" key="1">
    <source>
        <dbReference type="ARBA" id="ARBA00023015"/>
    </source>
</evidence>
<dbReference type="STRING" id="655355.SAMN05216283_102508"/>
<gene>
    <name evidence="6" type="ORF">SAMN05216283_102508</name>
</gene>
<dbReference type="PROSITE" id="PS01124">
    <property type="entry name" value="HTH_ARAC_FAMILY_2"/>
    <property type="match status" value="1"/>
</dbReference>
<feature type="transmembrane region" description="Helical" evidence="4">
    <location>
        <begin position="225"/>
        <end position="243"/>
    </location>
</feature>
<sequence length="382" mass="44955">MLDQTTLVLLTPFFVTLFWILVISTSQHQKVNKKLELLFFLTCGLVAFVSAIAFFGQYYKFYQLIYVPVVFFAMSQFPAFYVYIKSLTSEQGWERKSLVHFIIPLLTTLAAAYIHYYLLSEKENYQFVAKVITGELPETRHLKLAYLVDRISKNSFIILGLIYYWLSNKRVKKHRSKLDDYFSSTEGKRINWIRLYNISFFFTLFAGIFFHSLDRKIFIDNPQLLALPFLPLTVFFWIIGFHGHKQKTIYPTPLNHPVLDNQNSIQTSDLSDIKIRLVTLLDNEKLYLNPEINLPDLARHVGTNRTYLSQVINQEFSLNFNQFINKYRTKEAKKRLNSQEGYRLTIKELGEQCGFNTPQSFARWFREYYGVTPGEYKKTIGL</sequence>
<reference evidence="6 7" key="1">
    <citation type="submission" date="2016-10" db="EMBL/GenBank/DDBJ databases">
        <authorList>
            <person name="de Groot N.N."/>
        </authorList>
    </citation>
    <scope>NUCLEOTIDE SEQUENCE [LARGE SCALE GENOMIC DNA]</scope>
    <source>
        <strain evidence="6 7">CGMCC 1.9156</strain>
    </source>
</reference>
<dbReference type="GO" id="GO:0003700">
    <property type="term" value="F:DNA-binding transcription factor activity"/>
    <property type="evidence" value="ECO:0007669"/>
    <property type="project" value="InterPro"/>
</dbReference>
<keyword evidence="4" id="KW-0472">Membrane</keyword>
<dbReference type="SMART" id="SM00342">
    <property type="entry name" value="HTH_ARAC"/>
    <property type="match status" value="1"/>
</dbReference>